<dbReference type="Pfam" id="PF01966">
    <property type="entry name" value="HD"/>
    <property type="match status" value="1"/>
</dbReference>
<keyword evidence="3" id="KW-1185">Reference proteome</keyword>
<accession>A0A1J7ITD1</accession>
<dbReference type="InterPro" id="IPR006674">
    <property type="entry name" value="HD_domain"/>
</dbReference>
<organism evidence="2 3">
    <name type="scientific">Coniochaeta ligniaria NRRL 30616</name>
    <dbReference type="NCBI Taxonomy" id="1408157"/>
    <lineage>
        <taxon>Eukaryota</taxon>
        <taxon>Fungi</taxon>
        <taxon>Dikarya</taxon>
        <taxon>Ascomycota</taxon>
        <taxon>Pezizomycotina</taxon>
        <taxon>Sordariomycetes</taxon>
        <taxon>Sordariomycetidae</taxon>
        <taxon>Coniochaetales</taxon>
        <taxon>Coniochaetaceae</taxon>
        <taxon>Coniochaeta</taxon>
    </lineage>
</organism>
<feature type="domain" description="HD" evidence="1">
    <location>
        <begin position="47"/>
        <end position="141"/>
    </location>
</feature>
<dbReference type="InParanoid" id="A0A1J7ITD1"/>
<dbReference type="STRING" id="1408157.A0A1J7ITD1"/>
<dbReference type="CDD" id="cd00077">
    <property type="entry name" value="HDc"/>
    <property type="match status" value="1"/>
</dbReference>
<dbReference type="SUPFAM" id="SSF109604">
    <property type="entry name" value="HD-domain/PDEase-like"/>
    <property type="match status" value="1"/>
</dbReference>
<dbReference type="Proteomes" id="UP000182658">
    <property type="component" value="Unassembled WGS sequence"/>
</dbReference>
<dbReference type="OrthoDB" id="2378324at2759"/>
<evidence type="ECO:0000259" key="1">
    <source>
        <dbReference type="Pfam" id="PF01966"/>
    </source>
</evidence>
<dbReference type="PANTHER" id="PTHR35569:SF1">
    <property type="entry name" value="CYANAMIDE HYDRATASE DDI2-RELATED"/>
    <property type="match status" value="1"/>
</dbReference>
<dbReference type="Gene3D" id="1.10.3210.10">
    <property type="entry name" value="Hypothetical protein af1432"/>
    <property type="match status" value="1"/>
</dbReference>
<proteinExistence type="predicted"/>
<dbReference type="InterPro" id="IPR003607">
    <property type="entry name" value="HD/PDEase_dom"/>
</dbReference>
<dbReference type="AlphaFoldDB" id="A0A1J7ITD1"/>
<evidence type="ECO:0000313" key="3">
    <source>
        <dbReference type="Proteomes" id="UP000182658"/>
    </source>
</evidence>
<evidence type="ECO:0000313" key="2">
    <source>
        <dbReference type="EMBL" id="OIW30935.1"/>
    </source>
</evidence>
<protein>
    <recommendedName>
        <fullName evidence="1">HD domain-containing protein</fullName>
    </recommendedName>
</protein>
<name>A0A1J7ITD1_9PEZI</name>
<sequence length="245" mass="26539">MPQCHDGDESSAAEMVEVGQQIMDLIPDHPACKEALGVVRASLPASVVNHCLRVFLYAHAFSERKEDKPEEVSPIAAMPVKAHVLFVACIYHDLGVAAAFDEAGERFEVSGADAAARLLRRYGEDEASIREAWLAISVHSSHGIANRMGGMVRALWWAVGVDFGAFPVPDLGVLGAELASSSGWDVVEKELPRLGVAKDLGDAVVRQCLHRPEKAPPNSWSALMLRAKKEEPDWDGVNKAFGAYD</sequence>
<reference evidence="2 3" key="1">
    <citation type="submission" date="2016-10" db="EMBL/GenBank/DDBJ databases">
        <title>Draft genome sequence of Coniochaeta ligniaria NRRL30616, a lignocellulolytic fungus for bioabatement of inhibitors in plant biomass hydrolysates.</title>
        <authorList>
            <consortium name="DOE Joint Genome Institute"/>
            <person name="Jimenez D.J."/>
            <person name="Hector R.E."/>
            <person name="Riley R."/>
            <person name="Sun H."/>
            <person name="Grigoriev I.V."/>
            <person name="Van Elsas J.D."/>
            <person name="Nichols N.N."/>
        </authorList>
    </citation>
    <scope>NUCLEOTIDE SEQUENCE [LARGE SCALE GENOMIC DNA]</scope>
    <source>
        <strain evidence="2 3">NRRL 30616</strain>
    </source>
</reference>
<dbReference type="EMBL" id="KV875096">
    <property type="protein sequence ID" value="OIW30935.1"/>
    <property type="molecule type" value="Genomic_DNA"/>
</dbReference>
<gene>
    <name evidence="2" type="ORF">CONLIGDRAFT_574907</name>
</gene>
<dbReference type="PANTHER" id="PTHR35569">
    <property type="entry name" value="CYANAMIDE HYDRATASE DDI2-RELATED"/>
    <property type="match status" value="1"/>
</dbReference>